<feature type="transmembrane region" description="Helical" evidence="12">
    <location>
        <begin position="186"/>
        <end position="211"/>
    </location>
</feature>
<reference evidence="15" key="1">
    <citation type="submission" date="2022-08" db="EMBL/GenBank/DDBJ databases">
        <title>Complete Genome Sequences of 2 Bosea sp. soil isolates.</title>
        <authorList>
            <person name="Alvarez Arevalo M."/>
            <person name="Sterndorff E.B."/>
            <person name="Faurdal D."/>
            <person name="Joergensen T.S."/>
            <person name="Weber T."/>
        </authorList>
    </citation>
    <scope>NUCLEOTIDE SEQUENCE</scope>
    <source>
        <strain evidence="15">NBC_00436</strain>
    </source>
</reference>
<evidence type="ECO:0000256" key="8">
    <source>
        <dbReference type="ARBA" id="ARBA00023224"/>
    </source>
</evidence>
<keyword evidence="6 12" id="KW-1133">Transmembrane helix</keyword>
<dbReference type="Pfam" id="PF18947">
    <property type="entry name" value="HAMP_2"/>
    <property type="match status" value="1"/>
</dbReference>
<evidence type="ECO:0000256" key="6">
    <source>
        <dbReference type="ARBA" id="ARBA00022989"/>
    </source>
</evidence>
<dbReference type="InterPro" id="IPR004089">
    <property type="entry name" value="MCPsignal_dom"/>
</dbReference>
<dbReference type="AlphaFoldDB" id="A0A9E8CSJ9"/>
<keyword evidence="3" id="KW-0488">Methylation</keyword>
<dbReference type="GO" id="GO:0004888">
    <property type="term" value="F:transmembrane signaling receptor activity"/>
    <property type="evidence" value="ECO:0007669"/>
    <property type="project" value="TreeGrafter"/>
</dbReference>
<dbReference type="PANTHER" id="PTHR43531">
    <property type="entry name" value="PROTEIN ICFG"/>
    <property type="match status" value="1"/>
</dbReference>
<evidence type="ECO:0000256" key="2">
    <source>
        <dbReference type="ARBA" id="ARBA00022475"/>
    </source>
</evidence>
<feature type="domain" description="HAMP" evidence="14">
    <location>
        <begin position="324"/>
        <end position="376"/>
    </location>
</feature>
<dbReference type="SMART" id="SM00304">
    <property type="entry name" value="HAMP"/>
    <property type="match status" value="2"/>
</dbReference>
<proteinExistence type="inferred from homology"/>
<feature type="compositionally biased region" description="Low complexity" evidence="11">
    <location>
        <begin position="659"/>
        <end position="678"/>
    </location>
</feature>
<evidence type="ECO:0000256" key="10">
    <source>
        <dbReference type="PROSITE-ProRule" id="PRU00284"/>
    </source>
</evidence>
<accession>A0A9E8CSJ9</accession>
<evidence type="ECO:0000256" key="3">
    <source>
        <dbReference type="ARBA" id="ARBA00022481"/>
    </source>
</evidence>
<keyword evidence="2" id="KW-1003">Cell membrane</keyword>
<dbReference type="GO" id="GO:0006935">
    <property type="term" value="P:chemotaxis"/>
    <property type="evidence" value="ECO:0007669"/>
    <property type="project" value="UniProtKB-KW"/>
</dbReference>
<evidence type="ECO:0000256" key="9">
    <source>
        <dbReference type="ARBA" id="ARBA00029447"/>
    </source>
</evidence>
<dbReference type="FunFam" id="1.10.287.950:FF:000001">
    <property type="entry name" value="Methyl-accepting chemotaxis sensory transducer"/>
    <property type="match status" value="1"/>
</dbReference>
<evidence type="ECO:0000259" key="14">
    <source>
        <dbReference type="PROSITE" id="PS50885"/>
    </source>
</evidence>
<dbReference type="Pfam" id="PF00672">
    <property type="entry name" value="HAMP"/>
    <property type="match status" value="1"/>
</dbReference>
<feature type="domain" description="Methyl-accepting transducer" evidence="13">
    <location>
        <begin position="381"/>
        <end position="610"/>
    </location>
</feature>
<dbReference type="InterPro" id="IPR051310">
    <property type="entry name" value="MCP_chemotaxis"/>
</dbReference>
<dbReference type="GO" id="GO:0007165">
    <property type="term" value="P:signal transduction"/>
    <property type="evidence" value="ECO:0007669"/>
    <property type="project" value="UniProtKB-KW"/>
</dbReference>
<feature type="region of interest" description="Disordered" evidence="11">
    <location>
        <begin position="657"/>
        <end position="691"/>
    </location>
</feature>
<comment type="subcellular location">
    <subcellularLocation>
        <location evidence="1">Cell membrane</location>
        <topology evidence="1">Multi-pass membrane protein</topology>
    </subcellularLocation>
</comment>
<dbReference type="CDD" id="cd11386">
    <property type="entry name" value="MCP_signal"/>
    <property type="match status" value="1"/>
</dbReference>
<dbReference type="InterPro" id="IPR003660">
    <property type="entry name" value="HAMP_dom"/>
</dbReference>
<protein>
    <submittedName>
        <fullName evidence="15">Methyl-accepting chemotaxis protein</fullName>
    </submittedName>
</protein>
<name>A0A9E8CSJ9_9HYPH</name>
<gene>
    <name evidence="15" type="ORF">NWE54_00765</name>
</gene>
<dbReference type="PROSITE" id="PS51257">
    <property type="entry name" value="PROKAR_LIPOPROTEIN"/>
    <property type="match status" value="1"/>
</dbReference>
<dbReference type="SUPFAM" id="SSF58104">
    <property type="entry name" value="Methyl-accepting chemotaxis protein (MCP) signaling domain"/>
    <property type="match status" value="1"/>
</dbReference>
<dbReference type="SMART" id="SM00283">
    <property type="entry name" value="MA"/>
    <property type="match status" value="1"/>
</dbReference>
<sequence>MALSIKTKLAGALVALTLCVFAVGACGFFALRSVTQRIDEVVQNNVVPMEQLRLVSDMYAVNIVDMTWKAQSNQVTWTSALKNVQDALVTIDKGWKAYLPSISAADEKQLADQAASMMRKGDAAIAKLVGILKERDESALRMFTTDDLYKAIDPITAKLGELTALQMAQARDQGLEARSTASSASVLLLVVAGGALMLGALALAFVIAGIVRPLGGMTDAMKRLAQGEQDVKVPSVGRRDEIGDMAGALQIFQENAARVRALEEQERAAAAARLARAQSMEAVVSDVSEVVAAAAAGDFSARLQIDDGDEQMQRLVAGINEINRVVDGATTEFADILQAIAGGDLTRQIGTGYRGRFADLKGAINDTVDRLSATVATIQTTSADVGLAAREISIGADDLSKRTEEQASSLEQTAATTEELAASVKASAQASRAAATAADEAATAARSGGAIAGQAVDAMARIETASQKISDIIRVIDDIAFQTNLLALNAAVEAARAGEAGKGFAVVASEVRTLAQRSGEAAKDISALISSSNAEVGEGVKLVRKAGEALTQILAASQKVAATIADISAASGEQANGIDEMSQAVAHLDEMTQQNAALSEQSAASANSLSGRIEQLNALVATFRTNQGQAVVTRAPVSTGPEPERLRQLAEAAFHQSRRPAAAEARPAEIRPAPAKRAVNARNGSTGWEEF</sequence>
<evidence type="ECO:0000256" key="12">
    <source>
        <dbReference type="SAM" id="Phobius"/>
    </source>
</evidence>
<organism evidence="15">
    <name type="scientific">Bosea sp. NBC_00436</name>
    <dbReference type="NCBI Taxonomy" id="2969620"/>
    <lineage>
        <taxon>Bacteria</taxon>
        <taxon>Pseudomonadati</taxon>
        <taxon>Pseudomonadota</taxon>
        <taxon>Alphaproteobacteria</taxon>
        <taxon>Hyphomicrobiales</taxon>
        <taxon>Boseaceae</taxon>
        <taxon>Bosea</taxon>
    </lineage>
</organism>
<evidence type="ECO:0000256" key="1">
    <source>
        <dbReference type="ARBA" id="ARBA00004651"/>
    </source>
</evidence>
<keyword evidence="4" id="KW-0145">Chemotaxis</keyword>
<feature type="domain" description="HAMP" evidence="14">
    <location>
        <begin position="208"/>
        <end position="261"/>
    </location>
</feature>
<dbReference type="Gene3D" id="1.10.287.950">
    <property type="entry name" value="Methyl-accepting chemotaxis protein"/>
    <property type="match status" value="1"/>
</dbReference>
<dbReference type="PROSITE" id="PS50111">
    <property type="entry name" value="CHEMOTAXIS_TRANSDUC_2"/>
    <property type="match status" value="1"/>
</dbReference>
<dbReference type="Pfam" id="PF02203">
    <property type="entry name" value="TarH"/>
    <property type="match status" value="1"/>
</dbReference>
<keyword evidence="8 10" id="KW-0807">Transducer</keyword>
<keyword evidence="7 12" id="KW-0472">Membrane</keyword>
<evidence type="ECO:0000256" key="4">
    <source>
        <dbReference type="ARBA" id="ARBA00022500"/>
    </source>
</evidence>
<comment type="similarity">
    <text evidence="9">Belongs to the methyl-accepting chemotaxis (MCP) protein family.</text>
</comment>
<dbReference type="PANTHER" id="PTHR43531:SF14">
    <property type="entry name" value="METHYL-ACCEPTING CHEMOTAXIS PROTEIN I-RELATED"/>
    <property type="match status" value="1"/>
</dbReference>
<dbReference type="EMBL" id="CP102774">
    <property type="protein sequence ID" value="UZF87358.1"/>
    <property type="molecule type" value="Genomic_DNA"/>
</dbReference>
<feature type="compositionally biased region" description="Polar residues" evidence="11">
    <location>
        <begin position="682"/>
        <end position="691"/>
    </location>
</feature>
<evidence type="ECO:0000259" key="13">
    <source>
        <dbReference type="PROSITE" id="PS50111"/>
    </source>
</evidence>
<dbReference type="SUPFAM" id="SSF158472">
    <property type="entry name" value="HAMP domain-like"/>
    <property type="match status" value="1"/>
</dbReference>
<dbReference type="Pfam" id="PF00015">
    <property type="entry name" value="MCPsignal"/>
    <property type="match status" value="1"/>
</dbReference>
<evidence type="ECO:0000313" key="15">
    <source>
        <dbReference type="EMBL" id="UZF87358.1"/>
    </source>
</evidence>
<dbReference type="CDD" id="cd06225">
    <property type="entry name" value="HAMP"/>
    <property type="match status" value="1"/>
</dbReference>
<dbReference type="PROSITE" id="PS50885">
    <property type="entry name" value="HAMP"/>
    <property type="match status" value="2"/>
</dbReference>
<dbReference type="GO" id="GO:0005886">
    <property type="term" value="C:plasma membrane"/>
    <property type="evidence" value="ECO:0007669"/>
    <property type="project" value="UniProtKB-SubCell"/>
</dbReference>
<evidence type="ECO:0000256" key="7">
    <source>
        <dbReference type="ARBA" id="ARBA00023136"/>
    </source>
</evidence>
<dbReference type="InterPro" id="IPR003122">
    <property type="entry name" value="Tar_rcpt_lig-bd"/>
</dbReference>
<keyword evidence="5 12" id="KW-0812">Transmembrane</keyword>
<dbReference type="Gene3D" id="6.10.340.10">
    <property type="match status" value="1"/>
</dbReference>
<evidence type="ECO:0000256" key="11">
    <source>
        <dbReference type="SAM" id="MobiDB-lite"/>
    </source>
</evidence>
<evidence type="ECO:0000256" key="5">
    <source>
        <dbReference type="ARBA" id="ARBA00022692"/>
    </source>
</evidence>